<dbReference type="RefSeq" id="WP_082853389.1">
    <property type="nucleotide sequence ID" value="NZ_CAJVUI010000002.1"/>
</dbReference>
<dbReference type="Gene3D" id="3.90.70.10">
    <property type="entry name" value="Cysteine proteinases"/>
    <property type="match status" value="1"/>
</dbReference>
<comment type="caution">
    <text evidence="2">The sequence shown here is derived from an EMBL/GenBank/DDBJ whole genome shotgun (WGS) entry which is preliminary data.</text>
</comment>
<accession>A0A166B1K3</accession>
<dbReference type="InterPro" id="IPR038765">
    <property type="entry name" value="Papain-like_cys_pep_sf"/>
</dbReference>
<dbReference type="Proteomes" id="UP000077428">
    <property type="component" value="Unassembled WGS sequence"/>
</dbReference>
<dbReference type="GO" id="GO:0006508">
    <property type="term" value="P:proteolysis"/>
    <property type="evidence" value="ECO:0007669"/>
    <property type="project" value="InterPro"/>
</dbReference>
<dbReference type="AlphaFoldDB" id="A0A166B1K3"/>
<evidence type="ECO:0000259" key="1">
    <source>
        <dbReference type="Pfam" id="PF00112"/>
    </source>
</evidence>
<name>A0A166B1K3_METOA</name>
<dbReference type="InterPro" id="IPR000668">
    <property type="entry name" value="Peptidase_C1A_C"/>
</dbReference>
<sequence>MLLNKTNEGGRHDMAIAYLVSLLGPVYEYQNLFDVKSVLSPVLNPLFHIQNIVFLKRDNFTDNNAIKEAILKYGAVATKMYYSTSYLKDDLNYYYNGIIGCNHAVCIVGWDDNYSKNNFKKTPQGNGAWIVKNSWGNSSGHGGYFYVSYYDTKFAQIGKNDASYTFILNDTVKHDKIYQYDIVGKTDYLFTNKNSIYYKNIFKSTDNEFISAVSDHTYNSQVACIKVFTILNEVNTTLNLSISLDDNKLDLTANIYNEYGYPLQAGNVIFYLDNLKYTVPVKNGKVSLNHVFMTKGERLISAEYVNSGYKSLKKEKSINVENIKFIPTNLNGSNLTVYYKSGVLTLILEDYYLNPISDALISINNKKIKTNANGIAKLNLDLNVGLHILTAYFNGKDDYLASNTSLTIKVLSTIKANDFSRGYNSAYDYKATFLDSKGRILANKKIIFMINNKKHNLKTNSKGIATLKVKLATGTYLITLINPQTTEKVSKTLKIIPILKENKNVVNYFGATTKYKLRVYGDNGKAVGSGVSITFKVNSKSYTIKTNKYGYAILKIKLNIGKYTIKTTYKSFKVANKITVKPVLITKDIKVKKAKKIKFTAKLVNIKGKTLYKRTITFKFKEKTYKVKTNSKGIAKISLKNLKVGKYKIYSIYTKSKIKNTITVIN</sequence>
<protein>
    <submittedName>
        <fullName evidence="2">Bacterial Ig-like domain protein</fullName>
    </submittedName>
</protein>
<gene>
    <name evidence="2" type="ORF">MBORA_10720</name>
</gene>
<dbReference type="Pfam" id="PF00112">
    <property type="entry name" value="Peptidase_C1"/>
    <property type="match status" value="1"/>
</dbReference>
<feature type="domain" description="Peptidase C1A papain C-terminal" evidence="1">
    <location>
        <begin position="60"/>
        <end position="157"/>
    </location>
</feature>
<dbReference type="STRING" id="66851.MBORA_10720"/>
<dbReference type="SUPFAM" id="SSF54001">
    <property type="entry name" value="Cysteine proteinases"/>
    <property type="match status" value="1"/>
</dbReference>
<organism evidence="2 3">
    <name type="scientific">Methanobrevibacter oralis</name>
    <dbReference type="NCBI Taxonomy" id="66851"/>
    <lineage>
        <taxon>Archaea</taxon>
        <taxon>Methanobacteriati</taxon>
        <taxon>Methanobacteriota</taxon>
        <taxon>Methanomada group</taxon>
        <taxon>Methanobacteria</taxon>
        <taxon>Methanobacteriales</taxon>
        <taxon>Methanobacteriaceae</taxon>
        <taxon>Methanobrevibacter</taxon>
    </lineage>
</organism>
<keyword evidence="3" id="KW-1185">Reference proteome</keyword>
<evidence type="ECO:0000313" key="3">
    <source>
        <dbReference type="Proteomes" id="UP000077428"/>
    </source>
</evidence>
<dbReference type="EMBL" id="LWMU01000064">
    <property type="protein sequence ID" value="KZX12751.1"/>
    <property type="molecule type" value="Genomic_DNA"/>
</dbReference>
<dbReference type="CDD" id="cd02619">
    <property type="entry name" value="Peptidase_C1"/>
    <property type="match status" value="1"/>
</dbReference>
<dbReference type="GO" id="GO:0008234">
    <property type="term" value="F:cysteine-type peptidase activity"/>
    <property type="evidence" value="ECO:0007669"/>
    <property type="project" value="InterPro"/>
</dbReference>
<dbReference type="PATRIC" id="fig|66851.6.peg.1173"/>
<evidence type="ECO:0000313" key="2">
    <source>
        <dbReference type="EMBL" id="KZX12751.1"/>
    </source>
</evidence>
<proteinExistence type="predicted"/>
<reference evidence="3" key="1">
    <citation type="journal article" date="2016" name="Genome Announc.">
        <title>Draft Genome Sequences of Methanobrevibacter curvatus DSM11111, Methanobrevibacter cuticularis DSM11139, Methanobrevibacter filiformis DSM11501, and Methanobrevibacter oralis DSM7256.</title>
        <authorList>
            <person name="Poehlein A."/>
            <person name="Seedorf H."/>
        </authorList>
    </citation>
    <scope>NUCLEOTIDE SEQUENCE [LARGE SCALE GENOMIC DNA]</scope>
    <source>
        <strain evidence="3">DSM 7256 / JCM 30027 / ZR</strain>
    </source>
</reference>